<dbReference type="EMBL" id="CACVAU010000075">
    <property type="protein sequence ID" value="CAA6824540.1"/>
    <property type="molecule type" value="Genomic_DNA"/>
</dbReference>
<dbReference type="AlphaFoldDB" id="A0A6S6U5J9"/>
<evidence type="ECO:0008006" key="2">
    <source>
        <dbReference type="Google" id="ProtNLM"/>
    </source>
</evidence>
<gene>
    <name evidence="1" type="ORF">HELGO_WM20590</name>
</gene>
<accession>A0A6S6U5J9</accession>
<proteinExistence type="predicted"/>
<organism evidence="1">
    <name type="scientific">uncultured Sulfurovum sp</name>
    <dbReference type="NCBI Taxonomy" id="269237"/>
    <lineage>
        <taxon>Bacteria</taxon>
        <taxon>Pseudomonadati</taxon>
        <taxon>Campylobacterota</taxon>
        <taxon>Epsilonproteobacteria</taxon>
        <taxon>Campylobacterales</taxon>
        <taxon>Sulfurovaceae</taxon>
        <taxon>Sulfurovum</taxon>
        <taxon>environmental samples</taxon>
    </lineage>
</organism>
<name>A0A6S6U5J9_9BACT</name>
<evidence type="ECO:0000313" key="1">
    <source>
        <dbReference type="EMBL" id="CAA6824540.1"/>
    </source>
</evidence>
<reference evidence="1" key="1">
    <citation type="submission" date="2020-01" db="EMBL/GenBank/DDBJ databases">
        <authorList>
            <person name="Meier V. D."/>
            <person name="Meier V D."/>
        </authorList>
    </citation>
    <scope>NUCLEOTIDE SEQUENCE</scope>
    <source>
        <strain evidence="1">HLG_WM_MAG_05</strain>
    </source>
</reference>
<protein>
    <recommendedName>
        <fullName evidence="2">Outer membrane porin, OprD family</fullName>
    </recommendedName>
</protein>
<sequence>MSKEEKRILNANSTVNVLQMPKEVDTLTEVLTEGMFYGRFRLNAFSFDWDEEVEGKTGDHQTLGVGGSIHYKSAYLNGVGFTAGLYTSQNPWHMDKETLKYYKVGKGVLNRHDVMTKNKYGMTNLAVAYLELKDEKNSVKIGRQIVESYLTKSNDIKMIPNTFEGITWVSKNIGEHKLWTGYLLKQKLRDHNDFHHLFAYDDGVGAYDKWRQNDDTAMHRGITLSKLNEKGIKDRLIFMEFSNAKKNDFNYITSYTLVPELFSTFGTDLTYKYRTKNGYLLSPSVRYMHQFDHGAGVMGGANLKTNNVAYFNVDSVETDLYGIRFDVGKERWRVRSGISKIADKADIISPWRSFPTNSYGYTLLQYNWYANTTSYVVQGDYDFKEQNLHAQMRFGIQDFDDDKSGVQADSNVLQLDFIKQFEDYKNLYTKLRMVRVLGDENTIALDGKKKLNPSYTDIRFEVNYLF</sequence>
<dbReference type="Gene3D" id="2.40.160.10">
    <property type="entry name" value="Porin"/>
    <property type="match status" value="1"/>
</dbReference>
<dbReference type="InterPro" id="IPR023614">
    <property type="entry name" value="Porin_dom_sf"/>
</dbReference>
<dbReference type="GO" id="GO:0016020">
    <property type="term" value="C:membrane"/>
    <property type="evidence" value="ECO:0007669"/>
    <property type="project" value="InterPro"/>
</dbReference>